<dbReference type="EMBL" id="BAAANO010000008">
    <property type="protein sequence ID" value="GAA2002503.1"/>
    <property type="molecule type" value="Genomic_DNA"/>
</dbReference>
<dbReference type="RefSeq" id="WP_344307380.1">
    <property type="nucleotide sequence ID" value="NZ_BAAANO010000008.1"/>
</dbReference>
<feature type="compositionally biased region" description="Acidic residues" evidence="2">
    <location>
        <begin position="110"/>
        <end position="119"/>
    </location>
</feature>
<feature type="compositionally biased region" description="Low complexity" evidence="2">
    <location>
        <begin position="21"/>
        <end position="37"/>
    </location>
</feature>
<dbReference type="Proteomes" id="UP001500755">
    <property type="component" value="Unassembled WGS sequence"/>
</dbReference>
<comment type="caution">
    <text evidence="5">The sequence shown here is derived from an EMBL/GenBank/DDBJ whole genome shotgun (WGS) entry which is preliminary data.</text>
</comment>
<protein>
    <recommendedName>
        <fullName evidence="4">DUF4352 domain-containing protein</fullName>
    </recommendedName>
</protein>
<evidence type="ECO:0000256" key="3">
    <source>
        <dbReference type="SAM" id="Phobius"/>
    </source>
</evidence>
<feature type="region of interest" description="Disordered" evidence="2">
    <location>
        <begin position="1"/>
        <end position="44"/>
    </location>
</feature>
<feature type="region of interest" description="Disordered" evidence="2">
    <location>
        <begin position="90"/>
        <end position="137"/>
    </location>
</feature>
<feature type="compositionally biased region" description="Low complexity" evidence="2">
    <location>
        <begin position="90"/>
        <end position="101"/>
    </location>
</feature>
<name>A0ABN2T9F7_9MICO</name>
<keyword evidence="3" id="KW-1133">Transmembrane helix</keyword>
<accession>A0ABN2T9F7</accession>
<sequence length="254" mass="25546">MQQHPGSPVQPDGSTPPPAPYGYQQAPGPQAHGHPAPGGYPPAAPPKKKSLFRRGWFWVLAVGVVIVLGSCAGALGDDADSAADASASSVAGSDASSDAGTAGDGGVEPVAEEPAEEPAEAGPVALGDTGATGDWDVTVNGVETGVATIGDDFLSEDAQGQYVLVDLAVTNTGDSASLFMTNDAQLVDTEGRTYEADSSASLYLGDEGASLLDEVNPGNTLEGVVAFDVPEGIELSHLEFSGGLFAESARFALS</sequence>
<gene>
    <name evidence="5" type="ORF">GCM10009755_09090</name>
</gene>
<reference evidence="5 6" key="1">
    <citation type="journal article" date="2019" name="Int. J. Syst. Evol. Microbiol.">
        <title>The Global Catalogue of Microorganisms (GCM) 10K type strain sequencing project: providing services to taxonomists for standard genome sequencing and annotation.</title>
        <authorList>
            <consortium name="The Broad Institute Genomics Platform"/>
            <consortium name="The Broad Institute Genome Sequencing Center for Infectious Disease"/>
            <person name="Wu L."/>
            <person name="Ma J."/>
        </authorList>
    </citation>
    <scope>NUCLEOTIDE SEQUENCE [LARGE SCALE GENOMIC DNA]</scope>
    <source>
        <strain evidence="5 6">JCM 14546</strain>
    </source>
</reference>
<proteinExistence type="predicted"/>
<keyword evidence="3" id="KW-0472">Membrane</keyword>
<evidence type="ECO:0000259" key="4">
    <source>
        <dbReference type="Pfam" id="PF11611"/>
    </source>
</evidence>
<dbReference type="Gene3D" id="2.60.40.1240">
    <property type="match status" value="1"/>
</dbReference>
<dbReference type="InterPro" id="IPR029051">
    <property type="entry name" value="DUF4352"/>
</dbReference>
<organism evidence="5 6">
    <name type="scientific">Brevibacterium samyangense</name>
    <dbReference type="NCBI Taxonomy" id="366888"/>
    <lineage>
        <taxon>Bacteria</taxon>
        <taxon>Bacillati</taxon>
        <taxon>Actinomycetota</taxon>
        <taxon>Actinomycetes</taxon>
        <taxon>Micrococcales</taxon>
        <taxon>Brevibacteriaceae</taxon>
        <taxon>Brevibacterium</taxon>
    </lineage>
</organism>
<keyword evidence="6" id="KW-1185">Reference proteome</keyword>
<evidence type="ECO:0000256" key="1">
    <source>
        <dbReference type="ARBA" id="ARBA00022729"/>
    </source>
</evidence>
<keyword evidence="1" id="KW-0732">Signal</keyword>
<keyword evidence="3" id="KW-0812">Transmembrane</keyword>
<feature type="domain" description="DUF4352" evidence="4">
    <location>
        <begin position="125"/>
        <end position="248"/>
    </location>
</feature>
<dbReference type="InterPro" id="IPR029050">
    <property type="entry name" value="Immunoprotect_excell_Ig-like"/>
</dbReference>
<evidence type="ECO:0000313" key="6">
    <source>
        <dbReference type="Proteomes" id="UP001500755"/>
    </source>
</evidence>
<evidence type="ECO:0000256" key="2">
    <source>
        <dbReference type="SAM" id="MobiDB-lite"/>
    </source>
</evidence>
<evidence type="ECO:0000313" key="5">
    <source>
        <dbReference type="EMBL" id="GAA2002503.1"/>
    </source>
</evidence>
<dbReference type="Pfam" id="PF11611">
    <property type="entry name" value="DUF4352"/>
    <property type="match status" value="1"/>
</dbReference>
<feature type="transmembrane region" description="Helical" evidence="3">
    <location>
        <begin position="56"/>
        <end position="76"/>
    </location>
</feature>